<proteinExistence type="predicted"/>
<reference evidence="2 3" key="1">
    <citation type="submission" date="2018-06" db="EMBL/GenBank/DDBJ databases">
        <title>Genomic Encyclopedia of Type Strains, Phase IV (KMG-IV): sequencing the most valuable type-strain genomes for metagenomic binning, comparative biology and taxonomic classification.</title>
        <authorList>
            <person name="Goeker M."/>
        </authorList>
    </citation>
    <scope>NUCLEOTIDE SEQUENCE [LARGE SCALE GENOMIC DNA]</scope>
    <source>
        <strain evidence="2 3">DSM 45521</strain>
    </source>
</reference>
<dbReference type="InterPro" id="IPR036291">
    <property type="entry name" value="NAD(P)-bd_dom_sf"/>
</dbReference>
<keyword evidence="3" id="KW-1185">Reference proteome</keyword>
<protein>
    <submittedName>
        <fullName evidence="2">Putative NADH-flavin reductase</fullName>
    </submittedName>
</protein>
<dbReference type="EMBL" id="QJSP01000006">
    <property type="protein sequence ID" value="PYE17595.1"/>
    <property type="molecule type" value="Genomic_DNA"/>
</dbReference>
<name>A0A318RMP0_WILLI</name>
<dbReference type="PANTHER" id="PTHR15020">
    <property type="entry name" value="FLAVIN REDUCTASE-RELATED"/>
    <property type="match status" value="1"/>
</dbReference>
<dbReference type="AlphaFoldDB" id="A0A318RMP0"/>
<dbReference type="Gene3D" id="3.40.50.720">
    <property type="entry name" value="NAD(P)-binding Rossmann-like Domain"/>
    <property type="match status" value="1"/>
</dbReference>
<accession>A0A318RMP0</accession>
<gene>
    <name evidence="2" type="ORF">DFR67_106299</name>
</gene>
<dbReference type="SUPFAM" id="SSF51735">
    <property type="entry name" value="NAD(P)-binding Rossmann-fold domains"/>
    <property type="match status" value="1"/>
</dbReference>
<evidence type="ECO:0000313" key="2">
    <source>
        <dbReference type="EMBL" id="PYE17595.1"/>
    </source>
</evidence>
<sequence>MSRVAIIGGHGKIALKLAKILTGEGHEVSSLIRNPDQSDDIRATGATPVIADVENLSTDEIGEAIKGHDAVVFSAGAGGGNPDRTYAVDRDAAIRSIDAALKVDVPRYLIVSYFGAGLDHGVPEDDSFYAYAEAKAEADDYLRKTTLLWTIIGPGKLTDDAGTGRIATKERGAEYDGVPRDDVAAVIAAALQTPSSVGTTIDFVSGETPIADAVQGAAPA</sequence>
<evidence type="ECO:0000259" key="1">
    <source>
        <dbReference type="Pfam" id="PF13460"/>
    </source>
</evidence>
<dbReference type="InterPro" id="IPR016040">
    <property type="entry name" value="NAD(P)-bd_dom"/>
</dbReference>
<dbReference type="PANTHER" id="PTHR15020:SF50">
    <property type="entry name" value="UPF0659 PROTEIN YMR090W"/>
    <property type="match status" value="1"/>
</dbReference>
<dbReference type="RefSeq" id="WP_110469814.1">
    <property type="nucleotide sequence ID" value="NZ_QJSP01000006.1"/>
</dbReference>
<comment type="caution">
    <text evidence="2">The sequence shown here is derived from an EMBL/GenBank/DDBJ whole genome shotgun (WGS) entry which is preliminary data.</text>
</comment>
<dbReference type="Proteomes" id="UP000247591">
    <property type="component" value="Unassembled WGS sequence"/>
</dbReference>
<dbReference type="OrthoDB" id="4248066at2"/>
<evidence type="ECO:0000313" key="3">
    <source>
        <dbReference type="Proteomes" id="UP000247591"/>
    </source>
</evidence>
<feature type="domain" description="NAD(P)-binding" evidence="1">
    <location>
        <begin position="8"/>
        <end position="194"/>
    </location>
</feature>
<organism evidence="2 3">
    <name type="scientific">Williamsia limnetica</name>
    <dbReference type="NCBI Taxonomy" id="882452"/>
    <lineage>
        <taxon>Bacteria</taxon>
        <taxon>Bacillati</taxon>
        <taxon>Actinomycetota</taxon>
        <taxon>Actinomycetes</taxon>
        <taxon>Mycobacteriales</taxon>
        <taxon>Nocardiaceae</taxon>
        <taxon>Williamsia</taxon>
    </lineage>
</organism>
<dbReference type="Pfam" id="PF13460">
    <property type="entry name" value="NAD_binding_10"/>
    <property type="match status" value="1"/>
</dbReference>